<evidence type="ECO:0000259" key="3">
    <source>
        <dbReference type="PROSITE" id="PS50011"/>
    </source>
</evidence>
<feature type="region of interest" description="Disordered" evidence="2">
    <location>
        <begin position="382"/>
        <end position="405"/>
    </location>
</feature>
<keyword evidence="5" id="KW-1185">Reference proteome</keyword>
<evidence type="ECO:0000256" key="2">
    <source>
        <dbReference type="SAM" id="MobiDB-lite"/>
    </source>
</evidence>
<reference evidence="4" key="1">
    <citation type="submission" date="2024-02" db="EMBL/GenBank/DDBJ databases">
        <authorList>
            <consortium name="ELIXIR-Norway"/>
            <consortium name="Elixir Norway"/>
        </authorList>
    </citation>
    <scope>NUCLEOTIDE SEQUENCE</scope>
</reference>
<dbReference type="SUPFAM" id="SSF56112">
    <property type="entry name" value="Protein kinase-like (PK-like)"/>
    <property type="match status" value="1"/>
</dbReference>
<dbReference type="InterPro" id="IPR011009">
    <property type="entry name" value="Kinase-like_dom_sf"/>
</dbReference>
<dbReference type="InterPro" id="IPR001245">
    <property type="entry name" value="Ser-Thr/Tyr_kinase_cat_dom"/>
</dbReference>
<feature type="compositionally biased region" description="Low complexity" evidence="2">
    <location>
        <begin position="444"/>
        <end position="457"/>
    </location>
</feature>
<dbReference type="InterPro" id="IPR048382">
    <property type="entry name" value="BCAS3_WD40"/>
</dbReference>
<dbReference type="InterPro" id="IPR045142">
    <property type="entry name" value="BCAS3-like"/>
</dbReference>
<comment type="subcellular location">
    <subcellularLocation>
        <location evidence="1">Preautophagosomal structure</location>
    </subcellularLocation>
</comment>
<organism evidence="4 5">
    <name type="scientific">Sphagnum troendelagicum</name>
    <dbReference type="NCBI Taxonomy" id="128251"/>
    <lineage>
        <taxon>Eukaryota</taxon>
        <taxon>Viridiplantae</taxon>
        <taxon>Streptophyta</taxon>
        <taxon>Embryophyta</taxon>
        <taxon>Bryophyta</taxon>
        <taxon>Sphagnophytina</taxon>
        <taxon>Sphagnopsida</taxon>
        <taxon>Sphagnales</taxon>
        <taxon>Sphagnaceae</taxon>
        <taxon>Sphagnum</taxon>
    </lineage>
</organism>
<dbReference type="SMART" id="SM00320">
    <property type="entry name" value="WD40"/>
    <property type="match status" value="3"/>
</dbReference>
<dbReference type="PROSITE" id="PS50011">
    <property type="entry name" value="PROTEIN_KINASE_DOM"/>
    <property type="match status" value="1"/>
</dbReference>
<evidence type="ECO:0000313" key="5">
    <source>
        <dbReference type="Proteomes" id="UP001497512"/>
    </source>
</evidence>
<evidence type="ECO:0000256" key="1">
    <source>
        <dbReference type="ARBA" id="ARBA00004329"/>
    </source>
</evidence>
<feature type="domain" description="Protein kinase" evidence="3">
    <location>
        <begin position="1"/>
        <end position="112"/>
    </location>
</feature>
<dbReference type="InterPro" id="IPR001680">
    <property type="entry name" value="WD40_rpt"/>
</dbReference>
<dbReference type="Pfam" id="PF12490">
    <property type="entry name" value="BCAS3"/>
    <property type="match status" value="1"/>
</dbReference>
<dbReference type="Pfam" id="PF21034">
    <property type="entry name" value="BCAS3_WD40"/>
    <property type="match status" value="2"/>
</dbReference>
<evidence type="ECO:0000313" key="4">
    <source>
        <dbReference type="EMBL" id="CAK9225429.1"/>
    </source>
</evidence>
<feature type="region of interest" description="Disordered" evidence="2">
    <location>
        <begin position="444"/>
        <end position="473"/>
    </location>
</feature>
<dbReference type="InterPro" id="IPR036322">
    <property type="entry name" value="WD40_repeat_dom_sf"/>
</dbReference>
<dbReference type="PANTHER" id="PTHR13268:SF0">
    <property type="entry name" value="BCAS3 MICROTUBULE ASSOCIATED CELL MIGRATION FACTOR"/>
    <property type="match status" value="1"/>
</dbReference>
<dbReference type="SUPFAM" id="SSF50978">
    <property type="entry name" value="WD40 repeat-like"/>
    <property type="match status" value="1"/>
</dbReference>
<sequence length="1152" mass="123357">MSPEYASYGELSTKVDVYSFGVLMLEIISGRKCILNFTSTSQEKINLVKWAWILQKKNLLNDLIDQKMTNTLVANELQLVINVALLCVQKKIAKRPVMSHVVSGMRNDANFLAHGPRGRKGSFFPSSLRTISNYLRNVSANASSIAASTVGQAAVSATSIGTLNEDDHQREQVQWANFDKLELVTGEIRQVLLLTYLNGFQVWDVEEASNVHEIVSLRDGPAAFLCLQPQPIVQESRDGGGEFKGVRPLLLVITGDTGSGNPSPGGFSGGYVGGSAGSPLGVGGSALVPTVVRFYSLQNHSYVHVLRFRTAILAVRCSPRVIAVALVSQIYCFDAGTLLNVFSILTYPSPAPVPGTSHAGYGAMALGPRWLAYAANQPLTTTTGRISPQQLTPSPGVNPSTSPANGSLVAHYAKESSKHLAAGVMILGDRGYKKISRYYSELLPDGGTTSPSTGSPSWKSGVNGHTARQGGASLEPEYSGTVIVRDFVSKTVVAQFRAHSSPLSALAFDPTGTLLVTASVHGHNLNVFRLTPPSTTGANTSGWDANTSYVHLYKLYRGVTNAVIQDISFSGDSQWIAVSSSRGTNHLFAISPFGGVVGPHTHGTVPADGLIGPTLIPAPAFPWWSSIAPVRVNQQALHPPPPAINLNAVSRIKNGNSGWRRTVTSAAVAAAGHPNALAGAVAAVFHAGGRVGVDSEIETGSLKDQLWILCPTGHLLRYVLHPTAGDEGGYSNGSAQTASVGAPGSTGLSQDLKVIVEPLERWDVCRRPNWVEHEERIESEVAFHEEVGYAGDAKSAGMLSLGGSPWMLGKEAMTIEEMHRWFMSNAEVQMHQARPLPIWAKAKIHFHVMLSGVHKEAEDDDGLHGDGIGEIEIERIPTHMVAVHRKDLVPATERLQKFTEVHKGAGISSGSLTLYISMPHQRDVGMLSGCVKPDPIAWYVNPGRSTNRVSDVSQDTLKDLKRNDSGPVSSEVSIDGLLNHAVTQNPAPIGDAESMVVTNQEFCDVRLQGTEVIKQWSPGAQRNIKSLWEMRSTAKVSGVQSLEDGALSLGLQSGCSSASKPNTHSEFESEFLYNHDQHQGSSGVVSEGTLDGSPAHEDLNGATDDGESVDANSKSEDNEAAEQGDDVWEGAMFPFCEEGESILPRVQLMFQN</sequence>
<protein>
    <recommendedName>
        <fullName evidence="3">Protein kinase domain-containing protein</fullName>
    </recommendedName>
</protein>
<dbReference type="Pfam" id="PF07714">
    <property type="entry name" value="PK_Tyr_Ser-Thr"/>
    <property type="match status" value="1"/>
</dbReference>
<dbReference type="InterPro" id="IPR015943">
    <property type="entry name" value="WD40/YVTN_repeat-like_dom_sf"/>
</dbReference>
<dbReference type="PANTHER" id="PTHR13268">
    <property type="entry name" value="BREAST CARCINOMA AMPLIFIED SEQUENCE 3"/>
    <property type="match status" value="1"/>
</dbReference>
<gene>
    <name evidence="4" type="ORF">CSSPTR1EN2_LOCUS17543</name>
</gene>
<accession>A0ABP0UM01</accession>
<feature type="region of interest" description="Disordered" evidence="2">
    <location>
        <begin position="1078"/>
        <end position="1125"/>
    </location>
</feature>
<dbReference type="Proteomes" id="UP001497512">
    <property type="component" value="Chromosome 5"/>
</dbReference>
<dbReference type="InterPro" id="IPR000719">
    <property type="entry name" value="Prot_kinase_dom"/>
</dbReference>
<name>A0ABP0UM01_9BRYO</name>
<dbReference type="EMBL" id="OZ019897">
    <property type="protein sequence ID" value="CAK9225429.1"/>
    <property type="molecule type" value="Genomic_DNA"/>
</dbReference>
<dbReference type="Gene3D" id="1.10.510.10">
    <property type="entry name" value="Transferase(Phosphotransferase) domain 1"/>
    <property type="match status" value="1"/>
</dbReference>
<dbReference type="Gene3D" id="2.130.10.10">
    <property type="entry name" value="YVTN repeat-like/Quinoprotein amine dehydrogenase"/>
    <property type="match status" value="1"/>
</dbReference>
<dbReference type="InterPro" id="IPR022175">
    <property type="entry name" value="BCAS3_dom"/>
</dbReference>
<proteinExistence type="predicted"/>